<feature type="domain" description="CheC-like protein" evidence="3">
    <location>
        <begin position="10"/>
        <end position="46"/>
    </location>
</feature>
<dbReference type="GO" id="GO:0016787">
    <property type="term" value="F:hydrolase activity"/>
    <property type="evidence" value="ECO:0007669"/>
    <property type="project" value="UniProtKB-KW"/>
</dbReference>
<dbReference type="SUPFAM" id="SSF103039">
    <property type="entry name" value="CheC-like"/>
    <property type="match status" value="1"/>
</dbReference>
<keyword evidence="5" id="KW-1185">Reference proteome</keyword>
<dbReference type="PANTHER" id="PTHR43693">
    <property type="entry name" value="PROTEIN PHOSPHATASE CHEZ"/>
    <property type="match status" value="1"/>
</dbReference>
<evidence type="ECO:0000313" key="4">
    <source>
        <dbReference type="EMBL" id="AXI09103.1"/>
    </source>
</evidence>
<evidence type="ECO:0000313" key="5">
    <source>
        <dbReference type="Proteomes" id="UP000253908"/>
    </source>
</evidence>
<feature type="domain" description="CheC-like protein" evidence="3">
    <location>
        <begin position="111"/>
        <end position="147"/>
    </location>
</feature>
<dbReference type="AlphaFoldDB" id="A0A345PGH3"/>
<gene>
    <name evidence="4" type="ORF">CUC15_09280</name>
</gene>
<keyword evidence="2" id="KW-0378">Hydrolase</keyword>
<dbReference type="CDD" id="cd17909">
    <property type="entry name" value="CheC_ClassI"/>
    <property type="match status" value="1"/>
</dbReference>
<organism evidence="4 5">
    <name type="scientific">Oceanobacillus zhaokaii</name>
    <dbReference type="NCBI Taxonomy" id="2052660"/>
    <lineage>
        <taxon>Bacteria</taxon>
        <taxon>Bacillati</taxon>
        <taxon>Bacillota</taxon>
        <taxon>Bacilli</taxon>
        <taxon>Bacillales</taxon>
        <taxon>Bacillaceae</taxon>
        <taxon>Oceanobacillus</taxon>
    </lineage>
</organism>
<dbReference type="KEGG" id="ocn:CUC15_09280"/>
<evidence type="ECO:0000256" key="2">
    <source>
        <dbReference type="ARBA" id="ARBA00022801"/>
    </source>
</evidence>
<protein>
    <submittedName>
        <fullName evidence="4">CheY-P-specific phosphatase CheC</fullName>
    </submittedName>
</protein>
<keyword evidence="1" id="KW-0145">Chemotaxis</keyword>
<sequence>MEYLKLTSTQKDLLREIGNIGSGNAATSMAKLTNRKINMQVPSVNILDFDQMMEMIGGAEELIVALLFEINGEVPGTVYFILKVEEAEMLVRNLTDNQDFSFTDNCSVDEMTISVLQEIGNIVTGSYLTALSDFTNINMQPSVPHLSIDMAGAVLTMGIIELSQVSDCAIIIDTKIQSIDLKDGIHGHFFFVPFPEALPKLFKALGISEHL</sequence>
<dbReference type="Proteomes" id="UP000253908">
    <property type="component" value="Chromosome"/>
</dbReference>
<dbReference type="Gene3D" id="3.40.1550.10">
    <property type="entry name" value="CheC-like"/>
    <property type="match status" value="1"/>
</dbReference>
<dbReference type="RefSeq" id="WP_114916396.1">
    <property type="nucleotide sequence ID" value="NZ_CP024848.1"/>
</dbReference>
<dbReference type="Pfam" id="PF04509">
    <property type="entry name" value="CheC"/>
    <property type="match status" value="2"/>
</dbReference>
<dbReference type="InterPro" id="IPR007597">
    <property type="entry name" value="CheC"/>
</dbReference>
<dbReference type="PANTHER" id="PTHR43693:SF1">
    <property type="entry name" value="PROTEIN PHOSPHATASE CHEZ"/>
    <property type="match status" value="1"/>
</dbReference>
<proteinExistence type="predicted"/>
<reference evidence="5" key="1">
    <citation type="submission" date="2017-11" db="EMBL/GenBank/DDBJ databases">
        <authorList>
            <person name="Zhu W."/>
        </authorList>
    </citation>
    <scope>NUCLEOTIDE SEQUENCE [LARGE SCALE GENOMIC DNA]</scope>
    <source>
        <strain evidence="5">160</strain>
    </source>
</reference>
<evidence type="ECO:0000259" key="3">
    <source>
        <dbReference type="Pfam" id="PF04509"/>
    </source>
</evidence>
<name>A0A345PGH3_9BACI</name>
<accession>A0A345PGH3</accession>
<dbReference type="EMBL" id="CP024848">
    <property type="protein sequence ID" value="AXI09103.1"/>
    <property type="molecule type" value="Genomic_DNA"/>
</dbReference>
<dbReference type="InterPro" id="IPR050992">
    <property type="entry name" value="CheZ_family_phosphatases"/>
</dbReference>
<dbReference type="GO" id="GO:0006935">
    <property type="term" value="P:chemotaxis"/>
    <property type="evidence" value="ECO:0007669"/>
    <property type="project" value="UniProtKB-KW"/>
</dbReference>
<dbReference type="InterPro" id="IPR028976">
    <property type="entry name" value="CheC-like_sf"/>
</dbReference>
<dbReference type="OrthoDB" id="9812187at2"/>
<evidence type="ECO:0000256" key="1">
    <source>
        <dbReference type="ARBA" id="ARBA00022500"/>
    </source>
</evidence>